<feature type="compositionally biased region" description="Polar residues" evidence="1">
    <location>
        <begin position="380"/>
        <end position="399"/>
    </location>
</feature>
<feature type="compositionally biased region" description="Basic residues" evidence="1">
    <location>
        <begin position="702"/>
        <end position="717"/>
    </location>
</feature>
<name>B8C0T3_THAPS</name>
<gene>
    <name evidence="2" type="ORF">THAPSDRAFT_22062</name>
</gene>
<feature type="compositionally biased region" description="Basic and acidic residues" evidence="1">
    <location>
        <begin position="665"/>
        <end position="679"/>
    </location>
</feature>
<feature type="region of interest" description="Disordered" evidence="1">
    <location>
        <begin position="473"/>
        <end position="499"/>
    </location>
</feature>
<evidence type="ECO:0000313" key="2">
    <source>
        <dbReference type="EMBL" id="EED93121.1"/>
    </source>
</evidence>
<sequence length="976" mass="106560">MTSANQQRPMTSILTTCHSTPSPSVINEALVLPSASTLSDNSSSAMGMARDRSIMTNYDYEKYVPEYYGGVNRYRMNGNVIIRYNGSSGVDGKGDVTEEEEGNILAARELKDNPADFNSTEQQQLDDNDLEEDAKREERENYEYAAMLSDTTTTTQRTTDRTTSRLEKNNCTTNTYYVMVEDSPYADAERKEKVADDVVVVANEKIDSSTAEEKAVHSVEHKAVAAPTMKSVSIIKPKSLLQKKSRHIRMRRAKNSNKSSSNCGGDAAAVKEPSNSNTAVSSTTPSNKVKATSVSNESSRSIISESSKASNGKKTLATMTKTNLRKVRFFSRIGLGRKGSSSGASKSIETAEKKENNLSINTTDAPSVESIKNVILTPATPKSTNSNYVPSNLTPEVTPSNSNASTSSKSPSSGNNDTPPRMPTTSSSNESTISTPNNTANNTLITITPIPSSMLWKTSKDADNASLTDVTAASHTDDSYSRVESPANSPARNGVVVDGGDNADARFNSESTHGISVVKESGNVVKEVVTEMNVEGRADCIDEDEVGIDHIGGKDSTQEVAKEVIVDVVEEDIVLERVTLFSDPVVVQNEGEIEIVQPGVANEEDTESVVSNVTEIAETPPTANEEEDEKEKEEEEGKQSKFKRVTKGMIKSLFNNDQEEDEEEHPSKDYSNHSIELRGRSKRTSRRKSNSKIKAVVDRSRSRSKSIRTSLHQRKKSIGSSAGNRSTTSITTNSKSTGLSEAAKATIKQASFDLNDFPSEVQLNSVKVDADPIAREEARKKGCGLSENAKNVLATNERSGGVEVALGGNHSSREITQTRKQSRLSAKKMQRTAACDEYSVDDHSTLYSGSFASDDASYETGDYSFASSAYTDETGASYEMTGCGFRREDLFDLKEAVADINMSIRDILTFDVLDEYKLVKKVLDEKDAPRREKARRRASAHRRSGGNKPRRQSTEGDFYLAEQKTEMKCGTRTFQV</sequence>
<evidence type="ECO:0000256" key="1">
    <source>
        <dbReference type="SAM" id="MobiDB-lite"/>
    </source>
</evidence>
<dbReference type="AlphaFoldDB" id="B8C0T3"/>
<feature type="region of interest" description="Disordered" evidence="1">
    <location>
        <begin position="378"/>
        <end position="444"/>
    </location>
</feature>
<feature type="compositionally biased region" description="Polar residues" evidence="1">
    <location>
        <begin position="273"/>
        <end position="292"/>
    </location>
</feature>
<dbReference type="PaxDb" id="35128-Thaps22062"/>
<proteinExistence type="predicted"/>
<feature type="region of interest" description="Disordered" evidence="1">
    <location>
        <begin position="597"/>
        <end position="739"/>
    </location>
</feature>
<feature type="compositionally biased region" description="Low complexity" evidence="1">
    <location>
        <begin position="726"/>
        <end position="737"/>
    </location>
</feature>
<dbReference type="KEGG" id="tps:THAPSDRAFT_22062"/>
<feature type="compositionally biased region" description="Basic residues" evidence="1">
    <location>
        <begin position="932"/>
        <end position="951"/>
    </location>
</feature>
<accession>B8C0T3</accession>
<reference evidence="2 3" key="2">
    <citation type="journal article" date="2008" name="Nature">
        <title>The Phaeodactylum genome reveals the evolutionary history of diatom genomes.</title>
        <authorList>
            <person name="Bowler C."/>
            <person name="Allen A.E."/>
            <person name="Badger J.H."/>
            <person name="Grimwood J."/>
            <person name="Jabbari K."/>
            <person name="Kuo A."/>
            <person name="Maheswari U."/>
            <person name="Martens C."/>
            <person name="Maumus F."/>
            <person name="Otillar R.P."/>
            <person name="Rayko E."/>
            <person name="Salamov A."/>
            <person name="Vandepoele K."/>
            <person name="Beszteri B."/>
            <person name="Gruber A."/>
            <person name="Heijde M."/>
            <person name="Katinka M."/>
            <person name="Mock T."/>
            <person name="Valentin K."/>
            <person name="Verret F."/>
            <person name="Berges J.A."/>
            <person name="Brownlee C."/>
            <person name="Cadoret J.P."/>
            <person name="Chiovitti A."/>
            <person name="Choi C.J."/>
            <person name="Coesel S."/>
            <person name="De Martino A."/>
            <person name="Detter J.C."/>
            <person name="Durkin C."/>
            <person name="Falciatore A."/>
            <person name="Fournet J."/>
            <person name="Haruta M."/>
            <person name="Huysman M.J."/>
            <person name="Jenkins B.D."/>
            <person name="Jiroutova K."/>
            <person name="Jorgensen R.E."/>
            <person name="Joubert Y."/>
            <person name="Kaplan A."/>
            <person name="Kroger N."/>
            <person name="Kroth P.G."/>
            <person name="La Roche J."/>
            <person name="Lindquist E."/>
            <person name="Lommer M."/>
            <person name="Martin-Jezequel V."/>
            <person name="Lopez P.J."/>
            <person name="Lucas S."/>
            <person name="Mangogna M."/>
            <person name="McGinnis K."/>
            <person name="Medlin L.K."/>
            <person name="Montsant A."/>
            <person name="Oudot-Le Secq M.P."/>
            <person name="Napoli C."/>
            <person name="Obornik M."/>
            <person name="Parker M.S."/>
            <person name="Petit J.L."/>
            <person name="Porcel B.M."/>
            <person name="Poulsen N."/>
            <person name="Robison M."/>
            <person name="Rychlewski L."/>
            <person name="Rynearson T.A."/>
            <person name="Schmutz J."/>
            <person name="Shapiro H."/>
            <person name="Siaut M."/>
            <person name="Stanley M."/>
            <person name="Sussman M.R."/>
            <person name="Taylor A.R."/>
            <person name="Vardi A."/>
            <person name="von Dassow P."/>
            <person name="Vyverman W."/>
            <person name="Willis A."/>
            <person name="Wyrwicz L.S."/>
            <person name="Rokhsar D.S."/>
            <person name="Weissenbach J."/>
            <person name="Armbrust E.V."/>
            <person name="Green B.R."/>
            <person name="Van de Peer Y."/>
            <person name="Grigoriev I.V."/>
        </authorList>
    </citation>
    <scope>NUCLEOTIDE SEQUENCE [LARGE SCALE GENOMIC DNA]</scope>
    <source>
        <strain evidence="2 3">CCMP1335</strain>
    </source>
</reference>
<dbReference type="EMBL" id="CM000641">
    <property type="protein sequence ID" value="EED93121.1"/>
    <property type="molecule type" value="Genomic_DNA"/>
</dbReference>
<protein>
    <submittedName>
        <fullName evidence="2">Uncharacterized protein</fullName>
    </submittedName>
</protein>
<organism evidence="2 3">
    <name type="scientific">Thalassiosira pseudonana</name>
    <name type="common">Marine diatom</name>
    <name type="synonym">Cyclotella nana</name>
    <dbReference type="NCBI Taxonomy" id="35128"/>
    <lineage>
        <taxon>Eukaryota</taxon>
        <taxon>Sar</taxon>
        <taxon>Stramenopiles</taxon>
        <taxon>Ochrophyta</taxon>
        <taxon>Bacillariophyta</taxon>
        <taxon>Coscinodiscophyceae</taxon>
        <taxon>Thalassiosirophycidae</taxon>
        <taxon>Thalassiosirales</taxon>
        <taxon>Thalassiosiraceae</taxon>
        <taxon>Thalassiosira</taxon>
    </lineage>
</organism>
<feature type="compositionally biased region" description="Acidic residues" evidence="1">
    <location>
        <begin position="624"/>
        <end position="636"/>
    </location>
</feature>
<reference evidence="2 3" key="1">
    <citation type="journal article" date="2004" name="Science">
        <title>The genome of the diatom Thalassiosira pseudonana: ecology, evolution, and metabolism.</title>
        <authorList>
            <person name="Armbrust E.V."/>
            <person name="Berges J.A."/>
            <person name="Bowler C."/>
            <person name="Green B.R."/>
            <person name="Martinez D."/>
            <person name="Putnam N.H."/>
            <person name="Zhou S."/>
            <person name="Allen A.E."/>
            <person name="Apt K.E."/>
            <person name="Bechner M."/>
            <person name="Brzezinski M.A."/>
            <person name="Chaal B.K."/>
            <person name="Chiovitti A."/>
            <person name="Davis A.K."/>
            <person name="Demarest M.S."/>
            <person name="Detter J.C."/>
            <person name="Glavina T."/>
            <person name="Goodstein D."/>
            <person name="Hadi M.Z."/>
            <person name="Hellsten U."/>
            <person name="Hildebrand M."/>
            <person name="Jenkins B.D."/>
            <person name="Jurka J."/>
            <person name="Kapitonov V.V."/>
            <person name="Kroger N."/>
            <person name="Lau W.W."/>
            <person name="Lane T.W."/>
            <person name="Larimer F.W."/>
            <person name="Lippmeier J.C."/>
            <person name="Lucas S."/>
            <person name="Medina M."/>
            <person name="Montsant A."/>
            <person name="Obornik M."/>
            <person name="Parker M.S."/>
            <person name="Palenik B."/>
            <person name="Pazour G.J."/>
            <person name="Richardson P.M."/>
            <person name="Rynearson T.A."/>
            <person name="Saito M.A."/>
            <person name="Schwartz D.C."/>
            <person name="Thamatrakoln K."/>
            <person name="Valentin K."/>
            <person name="Vardi A."/>
            <person name="Wilkerson F.P."/>
            <person name="Rokhsar D.S."/>
        </authorList>
    </citation>
    <scope>NUCLEOTIDE SEQUENCE [LARGE SCALE GENOMIC DNA]</scope>
    <source>
        <strain evidence="2 3">CCMP1335</strain>
    </source>
</reference>
<feature type="compositionally biased region" description="Low complexity" evidence="1">
    <location>
        <begin position="424"/>
        <end position="444"/>
    </location>
</feature>
<feature type="compositionally biased region" description="Basic residues" evidence="1">
    <location>
        <begin position="241"/>
        <end position="255"/>
    </location>
</feature>
<dbReference type="Proteomes" id="UP000001449">
    <property type="component" value="Chromosome 4"/>
</dbReference>
<feature type="compositionally biased region" description="Basic residues" evidence="1">
    <location>
        <begin position="680"/>
        <end position="691"/>
    </location>
</feature>
<feature type="compositionally biased region" description="Low complexity" evidence="1">
    <location>
        <begin position="293"/>
        <end position="310"/>
    </location>
</feature>
<dbReference type="RefSeq" id="XP_002289584.1">
    <property type="nucleotide sequence ID" value="XM_002289548.1"/>
</dbReference>
<dbReference type="GeneID" id="7443855"/>
<feature type="compositionally biased region" description="Low complexity" evidence="1">
    <location>
        <begin position="400"/>
        <end position="416"/>
    </location>
</feature>
<evidence type="ECO:0000313" key="3">
    <source>
        <dbReference type="Proteomes" id="UP000001449"/>
    </source>
</evidence>
<feature type="region of interest" description="Disordered" evidence="1">
    <location>
        <begin position="111"/>
        <end position="137"/>
    </location>
</feature>
<keyword evidence="3" id="KW-1185">Reference proteome</keyword>
<feature type="region of interest" description="Disordered" evidence="1">
    <location>
        <begin position="240"/>
        <end position="319"/>
    </location>
</feature>
<feature type="region of interest" description="Disordered" evidence="1">
    <location>
        <begin position="928"/>
        <end position="959"/>
    </location>
</feature>
<dbReference type="HOGENOM" id="CLU_304528_0_0_1"/>
<dbReference type="InParanoid" id="B8C0T3"/>